<proteinExistence type="predicted"/>
<protein>
    <submittedName>
        <fullName evidence="1">Uncharacterized protein</fullName>
    </submittedName>
</protein>
<gene>
    <name evidence="1" type="ORF">LCI18_005007</name>
</gene>
<accession>A0ACD3YYX9</accession>
<dbReference type="Proteomes" id="UP000830768">
    <property type="component" value="Chromosome 4"/>
</dbReference>
<reference evidence="1" key="1">
    <citation type="submission" date="2021-11" db="EMBL/GenBank/DDBJ databases">
        <title>Fusarium solani-melongenae Genome sequencing and assembly.</title>
        <authorList>
            <person name="Xie S."/>
            <person name="Huang L."/>
            <person name="Zhang X."/>
        </authorList>
    </citation>
    <scope>NUCLEOTIDE SEQUENCE</scope>
    <source>
        <strain evidence="1">CRI 24-3</strain>
    </source>
</reference>
<keyword evidence="2" id="KW-1185">Reference proteome</keyword>
<sequence>MAPTLTSILTLGFLAAAPAFAQTFSDGMGPAAFMWPNDREWKADGDRKAPCGSAAAVGKRTKFPLEEGHLAFVAQHTFYDTKISISFEDGTPPHVMYLGQPLTYLDPKSDDDFTALVQDTSIAFLEPGHTCFNIPDPKGKKVGDKATIQFQYQATWNTAKNETFYACADIIYAEADEVSSRVPCFNVTVPGRRDTIPAAESESACTTASAAPAATSADDENLGGKNGLPGTAAAALVVAAAALFAL</sequence>
<organism evidence="1 2">
    <name type="scientific">Fusarium solani subsp. cucurbitae</name>
    <name type="common">Neocosmosporum cucurbitae</name>
    <dbReference type="NCBI Taxonomy" id="2747967"/>
    <lineage>
        <taxon>Eukaryota</taxon>
        <taxon>Fungi</taxon>
        <taxon>Dikarya</taxon>
        <taxon>Ascomycota</taxon>
        <taxon>Pezizomycotina</taxon>
        <taxon>Sordariomycetes</taxon>
        <taxon>Hypocreomycetidae</taxon>
        <taxon>Hypocreales</taxon>
        <taxon>Nectriaceae</taxon>
        <taxon>Fusarium</taxon>
        <taxon>Fusarium solani species complex</taxon>
    </lineage>
</organism>
<name>A0ACD3YYX9_FUSSC</name>
<evidence type="ECO:0000313" key="2">
    <source>
        <dbReference type="Proteomes" id="UP000830768"/>
    </source>
</evidence>
<evidence type="ECO:0000313" key="1">
    <source>
        <dbReference type="EMBL" id="UPK94072.1"/>
    </source>
</evidence>
<dbReference type="EMBL" id="CP090033">
    <property type="protein sequence ID" value="UPK94072.1"/>
    <property type="molecule type" value="Genomic_DNA"/>
</dbReference>